<reference evidence="5 6" key="1">
    <citation type="submission" date="2021-02" db="EMBL/GenBank/DDBJ databases">
        <title>Plant Genome Project.</title>
        <authorList>
            <person name="Zhang R.-G."/>
        </authorList>
    </citation>
    <scope>NUCLEOTIDE SEQUENCE [LARGE SCALE GENOMIC DNA]</scope>
    <source>
        <tissue evidence="5">Leaves</tissue>
    </source>
</reference>
<dbReference type="PANTHER" id="PTHR15367:SF2">
    <property type="entry name" value="DNA-DIRECTED RNA POLYMERASE III SUBUNIT"/>
    <property type="match status" value="1"/>
</dbReference>
<evidence type="ECO:0000256" key="1">
    <source>
        <dbReference type="ARBA" id="ARBA00004123"/>
    </source>
</evidence>
<comment type="caution">
    <text evidence="5">The sequence shown here is derived from an EMBL/GenBank/DDBJ whole genome shotgun (WGS) entry which is preliminary data.</text>
</comment>
<accession>A0ABQ8HM41</accession>
<protein>
    <submittedName>
        <fullName evidence="5">Uncharacterized protein</fullName>
    </submittedName>
</protein>
<keyword evidence="3" id="KW-0539">Nucleus</keyword>
<evidence type="ECO:0000313" key="5">
    <source>
        <dbReference type="EMBL" id="KAH7565334.1"/>
    </source>
</evidence>
<dbReference type="EMBL" id="JAFEMO010000009">
    <property type="protein sequence ID" value="KAH7565334.1"/>
    <property type="molecule type" value="Genomic_DNA"/>
</dbReference>
<dbReference type="Proteomes" id="UP000827721">
    <property type="component" value="Unassembled WGS sequence"/>
</dbReference>
<keyword evidence="4" id="KW-1133">Transmembrane helix</keyword>
<keyword evidence="6" id="KW-1185">Reference proteome</keyword>
<comment type="subcellular location">
    <subcellularLocation>
        <location evidence="1">Nucleus</location>
    </subcellularLocation>
</comment>
<comment type="similarity">
    <text evidence="2">Belongs to the eukaryotic RPC7 RNA polymerase subunit family.</text>
</comment>
<gene>
    <name evidence="5" type="ORF">JRO89_XS09G0189800</name>
</gene>
<evidence type="ECO:0000256" key="4">
    <source>
        <dbReference type="SAM" id="Phobius"/>
    </source>
</evidence>
<organism evidence="5 6">
    <name type="scientific">Xanthoceras sorbifolium</name>
    <dbReference type="NCBI Taxonomy" id="99658"/>
    <lineage>
        <taxon>Eukaryota</taxon>
        <taxon>Viridiplantae</taxon>
        <taxon>Streptophyta</taxon>
        <taxon>Embryophyta</taxon>
        <taxon>Tracheophyta</taxon>
        <taxon>Spermatophyta</taxon>
        <taxon>Magnoliopsida</taxon>
        <taxon>eudicotyledons</taxon>
        <taxon>Gunneridae</taxon>
        <taxon>Pentapetalae</taxon>
        <taxon>rosids</taxon>
        <taxon>malvids</taxon>
        <taxon>Sapindales</taxon>
        <taxon>Sapindaceae</taxon>
        <taxon>Xanthoceroideae</taxon>
        <taxon>Xanthoceras</taxon>
    </lineage>
</organism>
<dbReference type="PANTHER" id="PTHR15367">
    <property type="entry name" value="DNA-DIRECTED RNA POLYMERASE III"/>
    <property type="match status" value="1"/>
</dbReference>
<name>A0ABQ8HM41_9ROSI</name>
<keyword evidence="4" id="KW-0812">Transmembrane</keyword>
<proteinExistence type="inferred from homology"/>
<dbReference type="InterPro" id="IPR024661">
    <property type="entry name" value="RNA_pol_III_Rpc31"/>
</dbReference>
<evidence type="ECO:0000256" key="2">
    <source>
        <dbReference type="ARBA" id="ARBA00008352"/>
    </source>
</evidence>
<keyword evidence="4" id="KW-0472">Membrane</keyword>
<evidence type="ECO:0000313" key="6">
    <source>
        <dbReference type="Proteomes" id="UP000827721"/>
    </source>
</evidence>
<sequence length="131" mass="15193">MFMNLMSESQNADIERYSDLIKPKTSSSRDSIYQILQINSSNFPEELVKDSRPRQKRKRVKWNAGLNGWQALVLLCISIHFVIVFLILNVYSLRPCYLSSISELDFRNFQPVHLYLLPSAGIVNDRCYGDC</sequence>
<feature type="transmembrane region" description="Helical" evidence="4">
    <location>
        <begin position="69"/>
        <end position="91"/>
    </location>
</feature>
<evidence type="ECO:0000256" key="3">
    <source>
        <dbReference type="ARBA" id="ARBA00023242"/>
    </source>
</evidence>